<name>A0A645D6S4_9ZZZZ</name>
<accession>A0A645D6S4</accession>
<organism evidence="1">
    <name type="scientific">bioreactor metagenome</name>
    <dbReference type="NCBI Taxonomy" id="1076179"/>
    <lineage>
        <taxon>unclassified sequences</taxon>
        <taxon>metagenomes</taxon>
        <taxon>ecological metagenomes</taxon>
    </lineage>
</organism>
<sequence>MEPRWFVSFIMQFCRPRKGIDRCFTREIGDIVHVMRGFLQKQTSRLLRVTIPAMIIHAAIGDVVDRLHHGQFAKKPALDNALHLPHKRRDPQRERDHRAIGLTLRCGFQAGILLFVDADGFFQIERNAAGKHLCGKSRVKGAARADENAVQPALLEQRIGAFYKYGLRKACVVRRLRTDLLRARVGDGKHANVCLNCGKRLHHRAGAETVSNKSDIFCHAVVSTFFGIK</sequence>
<protein>
    <submittedName>
        <fullName evidence="1">Uncharacterized protein</fullName>
    </submittedName>
</protein>
<evidence type="ECO:0000313" key="1">
    <source>
        <dbReference type="EMBL" id="MPM84919.1"/>
    </source>
</evidence>
<dbReference type="EMBL" id="VSSQ01033353">
    <property type="protein sequence ID" value="MPM84919.1"/>
    <property type="molecule type" value="Genomic_DNA"/>
</dbReference>
<dbReference type="AlphaFoldDB" id="A0A645D6S4"/>
<proteinExistence type="predicted"/>
<reference evidence="1" key="1">
    <citation type="submission" date="2019-08" db="EMBL/GenBank/DDBJ databases">
        <authorList>
            <person name="Kucharzyk K."/>
            <person name="Murdoch R.W."/>
            <person name="Higgins S."/>
            <person name="Loffler F."/>
        </authorList>
    </citation>
    <scope>NUCLEOTIDE SEQUENCE</scope>
</reference>
<gene>
    <name evidence="1" type="ORF">SDC9_131995</name>
</gene>
<comment type="caution">
    <text evidence="1">The sequence shown here is derived from an EMBL/GenBank/DDBJ whole genome shotgun (WGS) entry which is preliminary data.</text>
</comment>